<dbReference type="SUPFAM" id="SSF103473">
    <property type="entry name" value="MFS general substrate transporter"/>
    <property type="match status" value="1"/>
</dbReference>
<keyword evidence="2 5" id="KW-0812">Transmembrane</keyword>
<proteinExistence type="predicted"/>
<evidence type="ECO:0000256" key="1">
    <source>
        <dbReference type="ARBA" id="ARBA00004370"/>
    </source>
</evidence>
<evidence type="ECO:0000256" key="2">
    <source>
        <dbReference type="ARBA" id="ARBA00022692"/>
    </source>
</evidence>
<keyword evidence="7" id="KW-1185">Reference proteome</keyword>
<dbReference type="InterPro" id="IPR005828">
    <property type="entry name" value="MFS_sugar_transport-like"/>
</dbReference>
<accession>A0A086MSR4</accession>
<evidence type="ECO:0000313" key="7">
    <source>
        <dbReference type="Proteomes" id="UP000029095"/>
    </source>
</evidence>
<dbReference type="Proteomes" id="UP000029095">
    <property type="component" value="Unassembled WGS sequence"/>
</dbReference>
<gene>
    <name evidence="6" type="ORF">FM21_30670</name>
</gene>
<dbReference type="Pfam" id="PF00083">
    <property type="entry name" value="Sugar_tr"/>
    <property type="match status" value="1"/>
</dbReference>
<evidence type="ECO:0000256" key="5">
    <source>
        <dbReference type="SAM" id="Phobius"/>
    </source>
</evidence>
<evidence type="ECO:0000313" key="6">
    <source>
        <dbReference type="EMBL" id="KFG71932.1"/>
    </source>
</evidence>
<evidence type="ECO:0000256" key="3">
    <source>
        <dbReference type="ARBA" id="ARBA00022989"/>
    </source>
</evidence>
<dbReference type="AlphaFoldDB" id="A0A086MSR4"/>
<comment type="caution">
    <text evidence="6">The sequence shown here is derived from an EMBL/GenBank/DDBJ whole genome shotgun (WGS) entry which is preliminary data.</text>
</comment>
<dbReference type="Gene3D" id="1.20.1250.20">
    <property type="entry name" value="MFS general substrate transporter like domains"/>
    <property type="match status" value="1"/>
</dbReference>
<dbReference type="GO" id="GO:0016020">
    <property type="term" value="C:membrane"/>
    <property type="evidence" value="ECO:0007669"/>
    <property type="project" value="UniProtKB-SubCell"/>
</dbReference>
<name>A0A086MSR4_9ACTN</name>
<dbReference type="HOGENOM" id="CLU_2572426_0_0_11"/>
<keyword evidence="3 5" id="KW-1133">Transmembrane helix</keyword>
<keyword evidence="4 5" id="KW-0472">Membrane</keyword>
<dbReference type="EMBL" id="JNFQ01000004">
    <property type="protein sequence ID" value="KFG71932.1"/>
    <property type="molecule type" value="Genomic_DNA"/>
</dbReference>
<organism evidence="6 7">
    <name type="scientific">Streptomyces mutabilis</name>
    <dbReference type="NCBI Taxonomy" id="67332"/>
    <lineage>
        <taxon>Bacteria</taxon>
        <taxon>Bacillati</taxon>
        <taxon>Actinomycetota</taxon>
        <taxon>Actinomycetes</taxon>
        <taxon>Kitasatosporales</taxon>
        <taxon>Streptomycetaceae</taxon>
        <taxon>Streptomyces</taxon>
    </lineage>
</organism>
<comment type="subcellular location">
    <subcellularLocation>
        <location evidence="1">Membrane</location>
    </subcellularLocation>
</comment>
<evidence type="ECO:0008006" key="8">
    <source>
        <dbReference type="Google" id="ProtNLM"/>
    </source>
</evidence>
<feature type="transmembrane region" description="Helical" evidence="5">
    <location>
        <begin position="49"/>
        <end position="69"/>
    </location>
</feature>
<dbReference type="GO" id="GO:0022857">
    <property type="term" value="F:transmembrane transporter activity"/>
    <property type="evidence" value="ECO:0007669"/>
    <property type="project" value="InterPro"/>
</dbReference>
<protein>
    <recommendedName>
        <fullName evidence="8">Major facilitator superfamily (MFS) profile domain-containing protein</fullName>
    </recommendedName>
</protein>
<dbReference type="InterPro" id="IPR036259">
    <property type="entry name" value="MFS_trans_sf"/>
</dbReference>
<evidence type="ECO:0000256" key="4">
    <source>
        <dbReference type="ARBA" id="ARBA00023136"/>
    </source>
</evidence>
<reference evidence="6 7" key="1">
    <citation type="submission" date="2014-05" db="EMBL/GenBank/DDBJ databases">
        <title>Complete genome sequence of the Streptomyces mutabilis TRM45540.</title>
        <authorList>
            <person name="Luo X."/>
            <person name="Zhang L."/>
        </authorList>
    </citation>
    <scope>NUCLEOTIDE SEQUENCE [LARGE SCALE GENOMIC DNA]</scope>
    <source>
        <strain evidence="6 7">TRM45540</strain>
    </source>
</reference>
<sequence>MVYHAPTILVDAGFGDSVALLTGIGIGVMLVIAGVVGAIAVDRVGRRRVMLWFPPGSGLAMAVMALAFLGGPGARRPSGGQ</sequence>
<dbReference type="STRING" id="1915400.FM21_30670"/>
<feature type="transmembrane region" description="Helical" evidence="5">
    <location>
        <begin position="20"/>
        <end position="42"/>
    </location>
</feature>